<feature type="chain" id="PRO_5012391326" evidence="3">
    <location>
        <begin position="26"/>
        <end position="598"/>
    </location>
</feature>
<dbReference type="PANTHER" id="PTHR47566">
    <property type="match status" value="1"/>
</dbReference>
<evidence type="ECO:0000256" key="2">
    <source>
        <dbReference type="ARBA" id="ARBA00022737"/>
    </source>
</evidence>
<proteinExistence type="predicted"/>
<keyword evidence="1" id="KW-0433">Leucine-rich repeat</keyword>
<dbReference type="Gene3D" id="3.80.10.10">
    <property type="entry name" value="Ribonuclease Inhibitor"/>
    <property type="match status" value="2"/>
</dbReference>
<dbReference type="OrthoDB" id="1014043at2"/>
<evidence type="ECO:0000313" key="5">
    <source>
        <dbReference type="Proteomes" id="UP000190121"/>
    </source>
</evidence>
<dbReference type="SUPFAM" id="SSF52058">
    <property type="entry name" value="L domain-like"/>
    <property type="match status" value="2"/>
</dbReference>
<dbReference type="GO" id="GO:0035591">
    <property type="term" value="F:signaling adaptor activity"/>
    <property type="evidence" value="ECO:0007669"/>
    <property type="project" value="TreeGrafter"/>
</dbReference>
<keyword evidence="3" id="KW-0732">Signal</keyword>
<dbReference type="RefSeq" id="WP_078737361.1">
    <property type="nucleotide sequence ID" value="NZ_FUXE01000016.1"/>
</dbReference>
<dbReference type="PANTHER" id="PTHR47566:SF1">
    <property type="entry name" value="PROTEIN NUD1"/>
    <property type="match status" value="1"/>
</dbReference>
<evidence type="ECO:0000256" key="3">
    <source>
        <dbReference type="SAM" id="SignalP"/>
    </source>
</evidence>
<dbReference type="EMBL" id="FUXE01000016">
    <property type="protein sequence ID" value="SJZ90693.1"/>
    <property type="molecule type" value="Genomic_DNA"/>
</dbReference>
<dbReference type="STRING" id="29524.SAMN02745171_01464"/>
<dbReference type="AlphaFoldDB" id="A0A1T4PGI9"/>
<feature type="signal peptide" evidence="3">
    <location>
        <begin position="1"/>
        <end position="25"/>
    </location>
</feature>
<dbReference type="InterPro" id="IPR032675">
    <property type="entry name" value="LRR_dom_sf"/>
</dbReference>
<evidence type="ECO:0000256" key="1">
    <source>
        <dbReference type="ARBA" id="ARBA00022614"/>
    </source>
</evidence>
<sequence length="598" mass="66739">MKHKKNLLTIFITLVSILSASSVVAQNSITLMTSKKKGETIKLIAKPVENLTIEGAQKTATENEYTITDIDGEITLKGDITFLDCIGQQITTLNLSQNKVLNELRCDQNQIEILSLKETPSVNILSCSKNNLRILELSEGSQLKELYCDHNQFKKRTMDVLVASLPDRSTKNPKGFFAVFDNENNDETNICNKEQVAIALKRGWMVKEKKGSWVDYQGSERVIGNGQISLTTAKVEGEFIDLIIETNEDFSVEGAVFVGENSYKVTASDGKISIKGDVINMDCSDAKLTSLNVSRCPTLQKLSCNGNKLTALELLNNTELVELYCYDNKLNSLDISNNAKLTKFWCQNNELTSLDLSKNIRLEEFYCEHNQLNSLNVSNNTELIKLWCYLNPINTLDVSKNTKLTVLQCYRNELSELNISNNKKLEILWCDDNNITTLDTSNNPELLMLSCSSNKIASLDFSNNKKIDELHCDGNQIKGENMDLLISSLPIRSESDGEGLFGVIDNSAGSATNVCTKKQVAAAKSRGWIAKEWSATDENWIDYEGSEDTSINDILAEEEASIVAIYTVDGRRISQLQEGVNIIRLSNGKAHKVFHEVR</sequence>
<organism evidence="4 5">
    <name type="scientific">Porphyromonas circumdentaria</name>
    <dbReference type="NCBI Taxonomy" id="29524"/>
    <lineage>
        <taxon>Bacteria</taxon>
        <taxon>Pseudomonadati</taxon>
        <taxon>Bacteroidota</taxon>
        <taxon>Bacteroidia</taxon>
        <taxon>Bacteroidales</taxon>
        <taxon>Porphyromonadaceae</taxon>
        <taxon>Porphyromonas</taxon>
    </lineage>
</organism>
<dbReference type="InterPro" id="IPR052574">
    <property type="entry name" value="CDIRP"/>
</dbReference>
<reference evidence="5" key="1">
    <citation type="submission" date="2017-02" db="EMBL/GenBank/DDBJ databases">
        <authorList>
            <person name="Varghese N."/>
            <person name="Submissions S."/>
        </authorList>
    </citation>
    <scope>NUCLEOTIDE SEQUENCE [LARGE SCALE GENOMIC DNA]</scope>
    <source>
        <strain evidence="5">ATCC 51356</strain>
    </source>
</reference>
<evidence type="ECO:0000313" key="4">
    <source>
        <dbReference type="EMBL" id="SJZ90693.1"/>
    </source>
</evidence>
<dbReference type="Proteomes" id="UP000190121">
    <property type="component" value="Unassembled WGS sequence"/>
</dbReference>
<name>A0A1T4PGI9_9PORP</name>
<accession>A0A1T4PGI9</accession>
<keyword evidence="5" id="KW-1185">Reference proteome</keyword>
<protein>
    <submittedName>
        <fullName evidence="4">Uncharacterized protein</fullName>
    </submittedName>
</protein>
<keyword evidence="2" id="KW-0677">Repeat</keyword>
<gene>
    <name evidence="4" type="ORF">SAMN02745171_01464</name>
</gene>